<accession>A0A5B7K5F8</accession>
<dbReference type="Proteomes" id="UP000324222">
    <property type="component" value="Unassembled WGS sequence"/>
</dbReference>
<name>A0A5B7K5F8_PORTR</name>
<sequence>MEEWGGEGWGRSLGEEGRGEGTSGNHDVPSLVIRCEIGGQSAFSGPPRGRSGQASSPGAAQPLSPPLVMPLRSGACVCMYVGC</sequence>
<feature type="region of interest" description="Disordered" evidence="1">
    <location>
        <begin position="1"/>
        <end position="65"/>
    </location>
</feature>
<evidence type="ECO:0000313" key="3">
    <source>
        <dbReference type="Proteomes" id="UP000324222"/>
    </source>
</evidence>
<evidence type="ECO:0000256" key="1">
    <source>
        <dbReference type="SAM" id="MobiDB-lite"/>
    </source>
</evidence>
<feature type="compositionally biased region" description="Gly residues" evidence="1">
    <location>
        <begin position="1"/>
        <end position="11"/>
    </location>
</feature>
<gene>
    <name evidence="2" type="ORF">E2C01_095878</name>
</gene>
<evidence type="ECO:0000313" key="2">
    <source>
        <dbReference type="EMBL" id="MPD00409.1"/>
    </source>
</evidence>
<comment type="caution">
    <text evidence="2">The sequence shown here is derived from an EMBL/GenBank/DDBJ whole genome shotgun (WGS) entry which is preliminary data.</text>
</comment>
<keyword evidence="3" id="KW-1185">Reference proteome</keyword>
<protein>
    <submittedName>
        <fullName evidence="2">Uncharacterized protein</fullName>
    </submittedName>
</protein>
<organism evidence="2 3">
    <name type="scientific">Portunus trituberculatus</name>
    <name type="common">Swimming crab</name>
    <name type="synonym">Neptunus trituberculatus</name>
    <dbReference type="NCBI Taxonomy" id="210409"/>
    <lineage>
        <taxon>Eukaryota</taxon>
        <taxon>Metazoa</taxon>
        <taxon>Ecdysozoa</taxon>
        <taxon>Arthropoda</taxon>
        <taxon>Crustacea</taxon>
        <taxon>Multicrustacea</taxon>
        <taxon>Malacostraca</taxon>
        <taxon>Eumalacostraca</taxon>
        <taxon>Eucarida</taxon>
        <taxon>Decapoda</taxon>
        <taxon>Pleocyemata</taxon>
        <taxon>Brachyura</taxon>
        <taxon>Eubrachyura</taxon>
        <taxon>Portunoidea</taxon>
        <taxon>Portunidae</taxon>
        <taxon>Portuninae</taxon>
        <taxon>Portunus</taxon>
    </lineage>
</organism>
<reference evidence="2 3" key="1">
    <citation type="submission" date="2019-05" db="EMBL/GenBank/DDBJ databases">
        <title>Another draft genome of Portunus trituberculatus and its Hox gene families provides insights of decapod evolution.</title>
        <authorList>
            <person name="Jeong J.-H."/>
            <person name="Song I."/>
            <person name="Kim S."/>
            <person name="Choi T."/>
            <person name="Kim D."/>
            <person name="Ryu S."/>
            <person name="Kim W."/>
        </authorList>
    </citation>
    <scope>NUCLEOTIDE SEQUENCE [LARGE SCALE GENOMIC DNA]</scope>
    <source>
        <tissue evidence="2">Muscle</tissue>
    </source>
</reference>
<dbReference type="AlphaFoldDB" id="A0A5B7K5F8"/>
<proteinExistence type="predicted"/>
<dbReference type="EMBL" id="VSRR010122757">
    <property type="protein sequence ID" value="MPD00409.1"/>
    <property type="molecule type" value="Genomic_DNA"/>
</dbReference>